<keyword evidence="3 5" id="KW-1133">Transmembrane helix</keyword>
<evidence type="ECO:0000256" key="2">
    <source>
        <dbReference type="ARBA" id="ARBA00022692"/>
    </source>
</evidence>
<keyword evidence="7" id="KW-1185">Reference proteome</keyword>
<evidence type="ECO:0000256" key="4">
    <source>
        <dbReference type="ARBA" id="ARBA00023136"/>
    </source>
</evidence>
<evidence type="ECO:0000256" key="3">
    <source>
        <dbReference type="ARBA" id="ARBA00022989"/>
    </source>
</evidence>
<feature type="transmembrane region" description="Helical" evidence="5">
    <location>
        <begin position="31"/>
        <end position="52"/>
    </location>
</feature>
<name>A0ABZ2Y2S6_9FIRM</name>
<feature type="transmembrane region" description="Helical" evidence="5">
    <location>
        <begin position="170"/>
        <end position="193"/>
    </location>
</feature>
<dbReference type="InterPro" id="IPR003825">
    <property type="entry name" value="Colicin-V_CvpA"/>
</dbReference>
<reference evidence="6 7" key="1">
    <citation type="submission" date="2023-03" db="EMBL/GenBank/DDBJ databases">
        <title>Novel Species.</title>
        <authorList>
            <person name="Ma S."/>
        </authorList>
    </citation>
    <scope>NUCLEOTIDE SEQUENCE [LARGE SCALE GENOMIC DNA]</scope>
    <source>
        <strain evidence="6 7">LIND6LT2</strain>
    </source>
</reference>
<proteinExistence type="predicted"/>
<dbReference type="PANTHER" id="PTHR37306:SF1">
    <property type="entry name" value="COLICIN V PRODUCTION PROTEIN"/>
    <property type="match status" value="1"/>
</dbReference>
<evidence type="ECO:0000256" key="5">
    <source>
        <dbReference type="SAM" id="Phobius"/>
    </source>
</evidence>
<dbReference type="Proteomes" id="UP001486565">
    <property type="component" value="Chromosome"/>
</dbReference>
<feature type="transmembrane region" description="Helical" evidence="5">
    <location>
        <begin position="125"/>
        <end position="150"/>
    </location>
</feature>
<accession>A0ABZ2Y2S6</accession>
<keyword evidence="4 5" id="KW-0472">Membrane</keyword>
<evidence type="ECO:0000313" key="6">
    <source>
        <dbReference type="EMBL" id="WZL68904.1"/>
    </source>
</evidence>
<comment type="subcellular location">
    <subcellularLocation>
        <location evidence="1">Membrane</location>
        <topology evidence="1">Multi-pass membrane protein</topology>
    </subcellularLocation>
</comment>
<keyword evidence="2 5" id="KW-0812">Transmembrane</keyword>
<dbReference type="Pfam" id="PF02674">
    <property type="entry name" value="Colicin_V"/>
    <property type="match status" value="2"/>
</dbReference>
<dbReference type="EMBL" id="CP121687">
    <property type="protein sequence ID" value="WZL68904.1"/>
    <property type="molecule type" value="Genomic_DNA"/>
</dbReference>
<protein>
    <submittedName>
        <fullName evidence="6">CvpA family protein</fullName>
    </submittedName>
</protein>
<gene>
    <name evidence="6" type="ORF">QBE51_08740</name>
</gene>
<evidence type="ECO:0000313" key="7">
    <source>
        <dbReference type="Proteomes" id="UP001486565"/>
    </source>
</evidence>
<dbReference type="PANTHER" id="PTHR37306">
    <property type="entry name" value="COLICIN V PRODUCTION PROTEIN"/>
    <property type="match status" value="1"/>
</dbReference>
<organism evidence="6 7">
    <name type="scientific">Defluviitalea saccharophila</name>
    <dbReference type="NCBI Taxonomy" id="879970"/>
    <lineage>
        <taxon>Bacteria</taxon>
        <taxon>Bacillati</taxon>
        <taxon>Bacillota</taxon>
        <taxon>Clostridia</taxon>
        <taxon>Lachnospirales</taxon>
        <taxon>Defluviitaleaceae</taxon>
        <taxon>Defluviitalea</taxon>
    </lineage>
</organism>
<dbReference type="RefSeq" id="WP_341875912.1">
    <property type="nucleotide sequence ID" value="NZ_CP121687.1"/>
</dbReference>
<evidence type="ECO:0000256" key="1">
    <source>
        <dbReference type="ARBA" id="ARBA00004141"/>
    </source>
</evidence>
<sequence length="230" mass="26093">MNIADALVLIFFLINGWIAYKRGFILSLYKLLSFIISIFLANSLYPIVSAFLRTSTPLFDKIKNQVAPTILISEGTKVNTLEGQTHFINELGVPKFLKRALIENNNSEIYSILHVDSLKDYIAGYIANICINIISMIIVLLVVSIGLRILVGILDIFSKLPVLNSVNHLFGLFFGFISGLLQVWMFFIVLFIFQANPSFEKVFLLLENSSLARYLYEYNYLLKFVGGLFL</sequence>